<gene>
    <name evidence="11 12 13" type="primary">Hrh4</name>
</gene>
<evidence type="ECO:0000313" key="12">
    <source>
        <dbReference type="Ensembl" id="ENSMUSP00000157228.2"/>
    </source>
</evidence>
<reference evidence="11" key="1">
    <citation type="journal article" date="2001" name="J. Pharmacol. Exp. Ther.">
        <title>Comparison of human, mouse, rat, and guinea pig histamine H4 receptors reveals substantial pharmacological species variation.</title>
        <authorList>
            <person name="Liu C."/>
            <person name="Wilson S.J."/>
            <person name="Kuei C."/>
            <person name="Lovenberg T.W."/>
        </authorList>
    </citation>
    <scope>NUCLEOTIDE SEQUENCE</scope>
    <source>
        <strain evidence="11">BALB/c</strain>
    </source>
</reference>
<keyword evidence="7 11" id="KW-0675">Receptor</keyword>
<protein>
    <submittedName>
        <fullName evidence="11 12">Histamine receptor H4</fullName>
    </submittedName>
</protein>
<dbReference type="GO" id="GO:0004930">
    <property type="term" value="F:G protein-coupled receptor activity"/>
    <property type="evidence" value="ECO:0007669"/>
    <property type="project" value="UniProtKB-KW"/>
</dbReference>
<evidence type="ECO:0000256" key="9">
    <source>
        <dbReference type="SAM" id="Phobius"/>
    </source>
</evidence>
<dbReference type="SUPFAM" id="SSF81321">
    <property type="entry name" value="Family A G protein-coupled receptor-like"/>
    <property type="match status" value="1"/>
</dbReference>
<name>B2ZGH3_MOUSE</name>
<evidence type="ECO:0000256" key="7">
    <source>
        <dbReference type="ARBA" id="ARBA00023170"/>
    </source>
</evidence>
<keyword evidence="8" id="KW-0807">Transducer</keyword>
<keyword evidence="6 9" id="KW-0472">Membrane</keyword>
<proteinExistence type="evidence at transcript level"/>
<comment type="subcellular location">
    <subcellularLocation>
        <location evidence="1">Cell membrane</location>
        <topology evidence="1">Multi-pass membrane protein</topology>
    </subcellularLocation>
</comment>
<dbReference type="Antibodypedia" id="7806">
    <property type="antibodies" value="281 antibodies from 29 providers"/>
</dbReference>
<dbReference type="AlphaFoldDB" id="B2ZGH3"/>
<reference evidence="12" key="5">
    <citation type="submission" date="2025-05" db="UniProtKB">
        <authorList>
            <consortium name="Ensembl"/>
        </authorList>
    </citation>
    <scope>IDENTIFICATION</scope>
    <source>
        <strain evidence="12">C57BL/6J</strain>
    </source>
</reference>
<dbReference type="Pfam" id="PF00001">
    <property type="entry name" value="7tm_1"/>
    <property type="match status" value="1"/>
</dbReference>
<dbReference type="GO" id="GO:0005886">
    <property type="term" value="C:plasma membrane"/>
    <property type="evidence" value="ECO:0007669"/>
    <property type="project" value="UniProtKB-SubCell"/>
</dbReference>
<evidence type="ECO:0000256" key="5">
    <source>
        <dbReference type="ARBA" id="ARBA00023040"/>
    </source>
</evidence>
<evidence type="ECO:0000313" key="14">
    <source>
        <dbReference type="Proteomes" id="UP000000589"/>
    </source>
</evidence>
<evidence type="ECO:0000256" key="3">
    <source>
        <dbReference type="ARBA" id="ARBA00022692"/>
    </source>
</evidence>
<dbReference type="PANTHER" id="PTHR24247:SF199">
    <property type="entry name" value="HISTAMINE H4 RECEPTOR"/>
    <property type="match status" value="1"/>
</dbReference>
<dbReference type="EMBL" id="EU660535">
    <property type="protein sequence ID" value="ACD01215.1"/>
    <property type="molecule type" value="mRNA"/>
</dbReference>
<dbReference type="Proteomes" id="UP000000589">
    <property type="component" value="Chromosome 18"/>
</dbReference>
<dbReference type="InterPro" id="IPR000276">
    <property type="entry name" value="GPCR_Rhodpsn"/>
</dbReference>
<dbReference type="PANTHER" id="PTHR24247">
    <property type="entry name" value="5-HYDROXYTRYPTAMINE RECEPTOR"/>
    <property type="match status" value="1"/>
</dbReference>
<dbReference type="Ensembl" id="ENSMUST00000234084.2">
    <property type="protein sequence ID" value="ENSMUSP00000157228.2"/>
    <property type="gene ID" value="ENSMUSG00000037346.6"/>
</dbReference>
<reference evidence="11" key="2">
    <citation type="submission" date="2008-04" db="EMBL/GenBank/DDBJ databases">
        <authorList>
            <person name="Platt A."/>
        </authorList>
    </citation>
    <scope>NUCLEOTIDE SEQUENCE</scope>
    <source>
        <strain evidence="11">BALB/c</strain>
    </source>
</reference>
<keyword evidence="3 9" id="KW-0812">Transmembrane</keyword>
<feature type="domain" description="G-protein coupled receptors family 1 profile" evidence="10">
    <location>
        <begin position="32"/>
        <end position="67"/>
    </location>
</feature>
<keyword evidence="4 9" id="KW-1133">Transmembrane helix</keyword>
<keyword evidence="2" id="KW-1003">Cell membrane</keyword>
<accession>B2ZGH3</accession>
<dbReference type="AGR" id="MGI:2429635"/>
<evidence type="ECO:0000256" key="2">
    <source>
        <dbReference type="ARBA" id="ARBA00022475"/>
    </source>
</evidence>
<evidence type="ECO:0000256" key="6">
    <source>
        <dbReference type="ARBA" id="ARBA00023136"/>
    </source>
</evidence>
<evidence type="ECO:0000259" key="10">
    <source>
        <dbReference type="PROSITE" id="PS50262"/>
    </source>
</evidence>
<evidence type="ECO:0000256" key="4">
    <source>
        <dbReference type="ARBA" id="ARBA00022989"/>
    </source>
</evidence>
<dbReference type="SMR" id="B2ZGH3"/>
<reference evidence="12" key="4">
    <citation type="journal article" date="2011" name="PLoS Biol.">
        <title>Modernizing reference genome assemblies.</title>
        <authorList>
            <person name="Church D.M."/>
            <person name="Schneider V.A."/>
            <person name="Graves T."/>
            <person name="Auger K."/>
            <person name="Cunningham F."/>
            <person name="Bouk N."/>
            <person name="Chen H.C."/>
            <person name="Agarwala R."/>
            <person name="McLaren W.M."/>
            <person name="Ritchie G.R."/>
            <person name="Albracht D."/>
            <person name="Kremitzki M."/>
            <person name="Rock S."/>
            <person name="Kotkiewicz H."/>
            <person name="Kremitzki C."/>
            <person name="Wollam A."/>
            <person name="Trani L."/>
            <person name="Fulton L."/>
            <person name="Fulton R."/>
            <person name="Matthews L."/>
            <person name="Whitehead S."/>
            <person name="Chow W."/>
            <person name="Torrance J."/>
            <person name="Dunn M."/>
            <person name="Harden G."/>
            <person name="Threadgold G."/>
            <person name="Wood J."/>
            <person name="Collins J."/>
            <person name="Heath P."/>
            <person name="Griffiths G."/>
            <person name="Pelan S."/>
            <person name="Grafham D."/>
            <person name="Eichler E.E."/>
            <person name="Weinstock G."/>
            <person name="Mardis E.R."/>
            <person name="Wilson R.K."/>
            <person name="Howe K."/>
            <person name="Flicek P."/>
            <person name="Hubbard T."/>
        </authorList>
    </citation>
    <scope>NUCLEOTIDE SEQUENCE [LARGE SCALE GENOMIC DNA]</scope>
    <source>
        <strain evidence="12">C57BL/6J</strain>
    </source>
</reference>
<dbReference type="GeneTree" id="ENSGT00940000162118"/>
<sequence>MSESNSTGILPPAAQVPLAFLMSSFAFAIMVGNAVVILAFVVDRNLRHRSNYFFLNLAISDFLVGVL</sequence>
<evidence type="ECO:0000313" key="13">
    <source>
        <dbReference type="MGI" id="MGI:2429635"/>
    </source>
</evidence>
<dbReference type="InterPro" id="IPR017452">
    <property type="entry name" value="GPCR_Rhodpsn_7TM"/>
</dbReference>
<dbReference type="PROSITE" id="PS50262">
    <property type="entry name" value="G_PROTEIN_RECEP_F1_2"/>
    <property type="match status" value="1"/>
</dbReference>
<feature type="transmembrane region" description="Helical" evidence="9">
    <location>
        <begin position="20"/>
        <end position="42"/>
    </location>
</feature>
<evidence type="ECO:0000256" key="1">
    <source>
        <dbReference type="ARBA" id="ARBA00004651"/>
    </source>
</evidence>
<reference evidence="12 14" key="3">
    <citation type="journal article" date="2009" name="PLoS Biol.">
        <title>Lineage-specific biology revealed by a finished genome assembly of the mouse.</title>
        <authorList>
            <consortium name="Mouse Genome Sequencing Consortium"/>
            <person name="Church D.M."/>
            <person name="Goodstadt L."/>
            <person name="Hillier L.W."/>
            <person name="Zody M.C."/>
            <person name="Goldstein S."/>
            <person name="She X."/>
            <person name="Bult C.J."/>
            <person name="Agarwala R."/>
            <person name="Cherry J.L."/>
            <person name="DiCuccio M."/>
            <person name="Hlavina W."/>
            <person name="Kapustin Y."/>
            <person name="Meric P."/>
            <person name="Maglott D."/>
            <person name="Birtle Z."/>
            <person name="Marques A.C."/>
            <person name="Graves T."/>
            <person name="Zhou S."/>
            <person name="Teague B."/>
            <person name="Potamousis K."/>
            <person name="Churas C."/>
            <person name="Place M."/>
            <person name="Herschleb J."/>
            <person name="Runnheim R."/>
            <person name="Forrest D."/>
            <person name="Amos-Landgraf J."/>
            <person name="Schwartz D.C."/>
            <person name="Cheng Z."/>
            <person name="Lindblad-Toh K."/>
            <person name="Eichler E.E."/>
            <person name="Ponting C.P."/>
        </authorList>
    </citation>
    <scope>NUCLEOTIDE SEQUENCE [LARGE SCALE GENOMIC DNA]</scope>
    <source>
        <strain evidence="12 14">C57BL/6J</strain>
    </source>
</reference>
<dbReference type="Gene3D" id="1.20.1070.10">
    <property type="entry name" value="Rhodopsin 7-helix transmembrane proteins"/>
    <property type="match status" value="1"/>
</dbReference>
<dbReference type="VEuPathDB" id="HostDB:ENSMUSG00000037346"/>
<dbReference type="PRINTS" id="PR00237">
    <property type="entry name" value="GPCRRHODOPSN"/>
</dbReference>
<dbReference type="ExpressionAtlas" id="B2ZGH3">
    <property type="expression patterns" value="baseline and differential"/>
</dbReference>
<dbReference type="MGI" id="MGI:2429635">
    <property type="gene designation" value="Hrh4"/>
</dbReference>
<evidence type="ECO:0000256" key="8">
    <source>
        <dbReference type="ARBA" id="ARBA00023224"/>
    </source>
</evidence>
<dbReference type="Bgee" id="ENSMUSG00000037346">
    <property type="expression patterns" value="Expressed in mesodermal cell in embryo and 5 other cell types or tissues"/>
</dbReference>
<evidence type="ECO:0000313" key="11">
    <source>
        <dbReference type="EMBL" id="ACD01215.1"/>
    </source>
</evidence>
<organism evidence="11">
    <name type="scientific">Mus musculus</name>
    <name type="common">Mouse</name>
    <dbReference type="NCBI Taxonomy" id="10090"/>
    <lineage>
        <taxon>Eukaryota</taxon>
        <taxon>Metazoa</taxon>
        <taxon>Chordata</taxon>
        <taxon>Craniata</taxon>
        <taxon>Vertebrata</taxon>
        <taxon>Euteleostomi</taxon>
        <taxon>Mammalia</taxon>
        <taxon>Eutheria</taxon>
        <taxon>Euarchontoglires</taxon>
        <taxon>Glires</taxon>
        <taxon>Rodentia</taxon>
        <taxon>Myomorpha</taxon>
        <taxon>Muroidea</taxon>
        <taxon>Muridae</taxon>
        <taxon>Murinae</taxon>
        <taxon>Mus</taxon>
        <taxon>Mus</taxon>
    </lineage>
</organism>
<keyword evidence="14" id="KW-1185">Reference proteome</keyword>
<keyword evidence="5" id="KW-0297">G-protein coupled receptor</keyword>